<gene>
    <name evidence="5" type="ORF">Q9L42_000125</name>
</gene>
<keyword evidence="1" id="KW-0677">Repeat</keyword>
<dbReference type="EMBL" id="CP157742">
    <property type="protein sequence ID" value="XBS18738.1"/>
    <property type="molecule type" value="Genomic_DNA"/>
</dbReference>
<dbReference type="SMART" id="SM00507">
    <property type="entry name" value="HNHc"/>
    <property type="match status" value="1"/>
</dbReference>
<feature type="domain" description="Cadherin" evidence="3">
    <location>
        <begin position="283"/>
        <end position="389"/>
    </location>
</feature>
<dbReference type="Pfam" id="PF05593">
    <property type="entry name" value="RHS_repeat"/>
    <property type="match status" value="5"/>
</dbReference>
<feature type="region of interest" description="Disordered" evidence="2">
    <location>
        <begin position="2057"/>
        <end position="2101"/>
    </location>
</feature>
<dbReference type="InterPro" id="IPR002126">
    <property type="entry name" value="Cadherin-like_dom"/>
</dbReference>
<dbReference type="Proteomes" id="UP001225378">
    <property type="component" value="Plasmid unnamed1"/>
</dbReference>
<dbReference type="InterPro" id="IPR008969">
    <property type="entry name" value="CarboxyPept-like_regulatory"/>
</dbReference>
<dbReference type="GO" id="GO:0016020">
    <property type="term" value="C:membrane"/>
    <property type="evidence" value="ECO:0007669"/>
    <property type="project" value="InterPro"/>
</dbReference>
<dbReference type="PRINTS" id="PR00394">
    <property type="entry name" value="RHSPROTEIN"/>
</dbReference>
<dbReference type="InterPro" id="IPR022385">
    <property type="entry name" value="Rhs_assc_core"/>
</dbReference>
<evidence type="ECO:0000259" key="4">
    <source>
        <dbReference type="PROSITE" id="PS51236"/>
    </source>
</evidence>
<dbReference type="GO" id="GO:0005509">
    <property type="term" value="F:calcium ion binding"/>
    <property type="evidence" value="ECO:0007669"/>
    <property type="project" value="InterPro"/>
</dbReference>
<dbReference type="Pfam" id="PF17963">
    <property type="entry name" value="Big_9"/>
    <property type="match status" value="1"/>
</dbReference>
<dbReference type="InterPro" id="IPR006530">
    <property type="entry name" value="YD"/>
</dbReference>
<proteinExistence type="predicted"/>
<dbReference type="InterPro" id="IPR031325">
    <property type="entry name" value="RHS_repeat"/>
</dbReference>
<evidence type="ECO:0000313" key="5">
    <source>
        <dbReference type="EMBL" id="XBS18738.1"/>
    </source>
</evidence>
<dbReference type="InterPro" id="IPR013783">
    <property type="entry name" value="Ig-like_fold"/>
</dbReference>
<dbReference type="SUPFAM" id="SSF49899">
    <property type="entry name" value="Concanavalin A-like lectins/glucanases"/>
    <property type="match status" value="1"/>
</dbReference>
<dbReference type="PANTHER" id="PTHR32305">
    <property type="match status" value="1"/>
</dbReference>
<sequence>MLKLLAPRIQSRSVRSSNCSKSLSGDAVFYASLSADVAALASALTAMMLGILTLLMLSCWSLVQAETVTAFEPAHFSRASGAPVTEKRTFFTEHLNGRFVLTVYNGGLEDDEAIGSFASSSTITLNGAVVVGPHNFNQNTDIISVPVTLASVNELSVQLQGKPGGVVTVAITGNVNNAPFADAGINQTVAVGASVTLDGGGSFDDDGDALNYRWTLIAKPSASQAVLSNASSASAAFSADVEGNYVAGLVVNDGQLDSAQSQVTISALQPNAPPILEPIDNVSAPLGSTLTFDLSASDSDGDTLRYSVLDLPLPPGASLDAASGRFVFKPDVNEVGVHALTFTVSDGRASDQQTVAITVPAVDESAPTRFRGRLLDANDYQQGIVTPIVGATVSFRHNGSSARSDSQGYFTLSNLTAGTQVLDINAATAQDSPVGGPYAGFREQYPLIAHVENHEARPFYLPRIDRDSLTQIDPAIETRVANPNLGVSFTVPPYTAKNPDGSYFTGQFSISEVPRNLAPAAMPETIDPGLLVTIQPVGITFTEPVTLTFPNIDHLVPGNEVDIWSVDPEMGAFVIVGTGQVSADGQSIETIAGGVSATDWHSVLPPEANNTSQAPGSHVSPCDQDQTVTNSTLTTQSGCLNSGFSLPSYASQGKRRRLSFSYRSGRAWPNPAIPFDATIVRRSAVPPKISHQAIIGGVRQNNPSYLSTSGFSESVDETLRAVSLLDASSLATGIYPYNIRVTNHFASSSRSTTLRDSMVVINEQASPYGAGWGINGVSRLKQNNDGRVLIYDGSGQQDVFDRVRVNLDLNQWQQQGPLSAGNWQVSGDGLSVVQTINGQPSFFVGPDNQINTTITGRFRVETRSDDDFIGFVFGYQSPQSGNGDHPNDYEFLLFDWKRRYQSGAQQGFTLSRVTGGNADLWRHTGENLEVLASQYGSGLGWRPNTDYQYELVYSDSRIVIRIDGETIFDVADSFVPGKFGFYNSSQARVRYAHFITTSDYDASEGDYSTLVANDDGSFTRTLKNGTQIHFNAEGLQTDVVDRHGNRTRYAYNRDRQLTTITDPADLQTVFAYTDGRLDKVTDPAGRVTRFRFDNDNNLIQVTFPDGAFKRFGYDHRHLMTTEANERGFTGVREYRGNGRLKQVTRADGSVHQADHEQTIGLVDADSAFGSADNPAPVVRPEAAISVFTDGEGHSKYSNTDSFGRLIRRTDANHLTTVIDRDGDGNPIRTHRPDQLSYIDRVFDEAGNLISVTESYNNATTRYSYDPVFNLLTSVTEANQMALDASQRKATRYVRNPANGNLETLINALGHETHFDYNHAGQVVEIVDPNGLATSYHYNAQGLPDTITETPPSGGGLNRVTTLIYHADGQVKTLTTPDHITLTLDYDPRGRLISVSDPLHQRIDYRYDAAGNPTRINSVNGDGSLAATVAQRFDALSRLRNTVQPHISGQDSVQQSDYDQADNLALLINANGQPTDFDYDPGNRLIKRIDARLGVTDYAYDDNGHLNQVIAPNGAQTDYQVDPLGRIRQEVSPDRGVIDYRYDLNDNLIEATDARGISVRYEYDELNRLIAIQYPEDAREDVILTYDTCAFGIGRLCRISDEAGDSQLAYDAYGNLTAITEHRDGTDYSQFFQYDAGHRLIAQTLPSGRTLHYDRDSLGRVERITTTVAGVSQIILDHIGYDASHRITGRDFGNGLGETRRYDLQGRLVSQTLGSGQDTVFSYDANSNLLTRNTTANRHAYQYDELDRLQSEVNNGAEIGYQYDENGNRLLRSEGKQSSVYDFTLGGNQLETIDNQLLTYDAAGHLIRDAQGRTFVYNNAGRLTAIQQNGVTVAEYRYHGNGQRSHKLIGATVIHYHYDLLGNLISETNADGSARKDYVWLGSEPVAQIDRTASGETLHYLHSDHLHTPRLATDASRSITWRWESQAFGDSQPQSFGATVNLRFPGQYYDAESGLYYNWHRYYDPELGRYITSDPIGLNGGLNTYGYVGGNPLIYSDPKGLIWDILDFGFFAQSLYEYYQCSSTDNAINLGLDAIGLFPGIPALGTLRRIDDAVDVTKGAKLPKPPTGPGTVPKSERDPKRLFTPSEREAKRAEQGNKCANGCGTDIDASNSAGHHIERHADGGKTVPENHAEVCLHCHKELHSGN</sequence>
<evidence type="ECO:0000259" key="3">
    <source>
        <dbReference type="PROSITE" id="PS50268"/>
    </source>
</evidence>
<dbReference type="NCBIfam" id="TIGR01643">
    <property type="entry name" value="YD_repeat_2x"/>
    <property type="match status" value="7"/>
</dbReference>
<dbReference type="PROSITE" id="PS51236">
    <property type="entry name" value="TSP_CTER"/>
    <property type="match status" value="1"/>
</dbReference>
<dbReference type="Pfam" id="PF25023">
    <property type="entry name" value="TEN_YD-shell"/>
    <property type="match status" value="2"/>
</dbReference>
<reference evidence="5 6" key="1">
    <citation type="journal article" date="2024" name="Microbiology">
        <title>Methylomarinum rosea sp. nov., a novel halophilic methanotrophic bacterium from the hypersaline Lake Elton.</title>
        <authorList>
            <person name="Suleimanov R.Z."/>
            <person name="Oshkin I.Y."/>
            <person name="Danilova O.V."/>
            <person name="Suzina N.E."/>
            <person name="Dedysh S.N."/>
        </authorList>
    </citation>
    <scope>NUCLEOTIDE SEQUENCE [LARGE SCALE GENOMIC DNA]</scope>
    <source>
        <strain evidence="5 6">Ch1-1</strain>
        <plasmid evidence="6">unnamed1</plasmid>
    </source>
</reference>
<evidence type="ECO:0000313" key="6">
    <source>
        <dbReference type="Proteomes" id="UP001225378"/>
    </source>
</evidence>
<feature type="compositionally biased region" description="Basic and acidic residues" evidence="2">
    <location>
        <begin position="2073"/>
        <end position="2094"/>
    </location>
</feature>
<feature type="domain" description="TSP C-terminal" evidence="4">
    <location>
        <begin position="800"/>
        <end position="1003"/>
    </location>
</feature>
<dbReference type="GO" id="GO:0007156">
    <property type="term" value="P:homophilic cell adhesion via plasma membrane adhesion molecules"/>
    <property type="evidence" value="ECO:0007669"/>
    <property type="project" value="InterPro"/>
</dbReference>
<geneLocation type="plasmid" evidence="5 6">
    <name>unnamed1</name>
</geneLocation>
<dbReference type="InterPro" id="IPR003615">
    <property type="entry name" value="HNH_nuc"/>
</dbReference>
<dbReference type="NCBIfam" id="TIGR03696">
    <property type="entry name" value="Rhs_assc_core"/>
    <property type="match status" value="1"/>
</dbReference>
<dbReference type="InterPro" id="IPR050708">
    <property type="entry name" value="T6SS_VgrG/RHS"/>
</dbReference>
<evidence type="ECO:0000256" key="1">
    <source>
        <dbReference type="ARBA" id="ARBA00022737"/>
    </source>
</evidence>
<organism evidence="5 6">
    <name type="scientific">Methylomarinum roseum</name>
    <dbReference type="NCBI Taxonomy" id="3067653"/>
    <lineage>
        <taxon>Bacteria</taxon>
        <taxon>Pseudomonadati</taxon>
        <taxon>Pseudomonadota</taxon>
        <taxon>Gammaproteobacteria</taxon>
        <taxon>Methylococcales</taxon>
        <taxon>Methylococcaceae</taxon>
        <taxon>Methylomarinum</taxon>
    </lineage>
</organism>
<dbReference type="InterPro" id="IPR015919">
    <property type="entry name" value="Cadherin-like_sf"/>
</dbReference>
<dbReference type="SUPFAM" id="SSF49464">
    <property type="entry name" value="Carboxypeptidase regulatory domain-like"/>
    <property type="match status" value="1"/>
</dbReference>
<dbReference type="KEGG" id="mech:Q9L42_000125"/>
<dbReference type="SUPFAM" id="SSF49313">
    <property type="entry name" value="Cadherin-like"/>
    <property type="match status" value="1"/>
</dbReference>
<protein>
    <submittedName>
        <fullName evidence="5">RHS repeat-associated core domain-containing protein</fullName>
    </submittedName>
</protein>
<dbReference type="InterPro" id="IPR056823">
    <property type="entry name" value="TEN-like_YD-shell"/>
</dbReference>
<dbReference type="Gene3D" id="2.60.40.10">
    <property type="entry name" value="Immunoglobulins"/>
    <property type="match status" value="2"/>
</dbReference>
<dbReference type="InterPro" id="IPR013320">
    <property type="entry name" value="ConA-like_dom_sf"/>
</dbReference>
<evidence type="ECO:0000256" key="2">
    <source>
        <dbReference type="SAM" id="MobiDB-lite"/>
    </source>
</evidence>
<accession>A0AAU7NP50</accession>
<dbReference type="Pfam" id="PF05735">
    <property type="entry name" value="TSP_C"/>
    <property type="match status" value="1"/>
</dbReference>
<name>A0AAU7NP50_9GAMM</name>
<dbReference type="PANTHER" id="PTHR32305:SF15">
    <property type="entry name" value="PROTEIN RHSA-RELATED"/>
    <property type="match status" value="1"/>
</dbReference>
<dbReference type="InterPro" id="IPR008859">
    <property type="entry name" value="Thrombospondin_C"/>
</dbReference>
<dbReference type="PROSITE" id="PS50268">
    <property type="entry name" value="CADHERIN_2"/>
    <property type="match status" value="1"/>
</dbReference>
<feature type="region of interest" description="Disordered" evidence="2">
    <location>
        <begin position="604"/>
        <end position="629"/>
    </location>
</feature>
<dbReference type="Gene3D" id="2.60.120.200">
    <property type="match status" value="1"/>
</dbReference>
<keyword evidence="5" id="KW-0614">Plasmid</keyword>
<dbReference type="Gene3D" id="2.180.10.10">
    <property type="entry name" value="RHS repeat-associated core"/>
    <property type="match status" value="3"/>
</dbReference>
<dbReference type="RefSeq" id="WP_305910362.1">
    <property type="nucleotide sequence ID" value="NZ_CP157742.1"/>
</dbReference>
<dbReference type="Pfam" id="PF22352">
    <property type="entry name" value="K319L-like_PKD"/>
    <property type="match status" value="1"/>
</dbReference>
<dbReference type="GO" id="GO:0005576">
    <property type="term" value="C:extracellular region"/>
    <property type="evidence" value="ECO:0007669"/>
    <property type="project" value="InterPro"/>
</dbReference>
<keyword evidence="6" id="KW-1185">Reference proteome</keyword>
<dbReference type="CDD" id="cd00085">
    <property type="entry name" value="HNHc"/>
    <property type="match status" value="1"/>
</dbReference>